<feature type="transmembrane region" description="Helical" evidence="13">
    <location>
        <begin position="9"/>
        <end position="28"/>
    </location>
</feature>
<dbReference type="InterPro" id="IPR050351">
    <property type="entry name" value="BphY/WalK/GraS-like"/>
</dbReference>
<evidence type="ECO:0000256" key="11">
    <source>
        <dbReference type="ARBA" id="ARBA00023012"/>
    </source>
</evidence>
<dbReference type="AlphaFoldDB" id="A0A9W5PY80"/>
<evidence type="ECO:0000256" key="4">
    <source>
        <dbReference type="ARBA" id="ARBA00022475"/>
    </source>
</evidence>
<dbReference type="InterPro" id="IPR003594">
    <property type="entry name" value="HATPase_dom"/>
</dbReference>
<evidence type="ECO:0000256" key="2">
    <source>
        <dbReference type="ARBA" id="ARBA00004651"/>
    </source>
</evidence>
<dbReference type="SMART" id="SM00387">
    <property type="entry name" value="HATPase_c"/>
    <property type="match status" value="1"/>
</dbReference>
<dbReference type="Gene3D" id="3.30.565.10">
    <property type="entry name" value="Histidine kinase-like ATPase, C-terminal domain"/>
    <property type="match status" value="1"/>
</dbReference>
<keyword evidence="10 13" id="KW-1133">Transmembrane helix</keyword>
<keyword evidence="5" id="KW-0808">Transferase</keyword>
<comment type="catalytic activity">
    <reaction evidence="1">
        <text>ATP + protein L-histidine = ADP + protein N-phospho-L-histidine.</text>
        <dbReference type="EC" id="2.7.13.3"/>
    </reaction>
</comment>
<gene>
    <name evidence="15" type="ORF">IKE_05983</name>
</gene>
<evidence type="ECO:0000256" key="7">
    <source>
        <dbReference type="ARBA" id="ARBA00022741"/>
    </source>
</evidence>
<evidence type="ECO:0000313" key="16">
    <source>
        <dbReference type="Proteomes" id="UP000014023"/>
    </source>
</evidence>
<dbReference type="GO" id="GO:0000155">
    <property type="term" value="F:phosphorelay sensor kinase activity"/>
    <property type="evidence" value="ECO:0007669"/>
    <property type="project" value="TreeGrafter"/>
</dbReference>
<dbReference type="Proteomes" id="UP000014023">
    <property type="component" value="Unassembled WGS sequence"/>
</dbReference>
<dbReference type="GO" id="GO:0004721">
    <property type="term" value="F:phosphoprotein phosphatase activity"/>
    <property type="evidence" value="ECO:0007669"/>
    <property type="project" value="TreeGrafter"/>
</dbReference>
<dbReference type="PROSITE" id="PS50109">
    <property type="entry name" value="HIS_KIN"/>
    <property type="match status" value="1"/>
</dbReference>
<accession>A0A9W5PY80</accession>
<sequence length="328" mass="38594">MKIFLREHLPLIFFVMLQLSIMLLVFWIDGFNDILTMLYVYFIGIVLLIVYLVYRYCSHYTMYTRLKNPPKTWHEIIQQADSTPLSNAMNNVLKAQYHYYQSQLKSWERKQQEHLTFMNQWVHQMKTPVSVINLITQDVDDERFESIAEEAERIKQGLEMVIYMARLETFEQDFSVEKVALRELVNEVIHDNKSSFLRNYVYPEIKIQSGLIVETDAKWLRFILNQILSNAIKYSAENREKVTISAFVEGNRIILEIKDRGIGIPKCDVQRVFRPFYTGENGRLFQESTGMGLYLVKEVAEKLKHTIGLKSEPGKGTVVQVIFLRSLR</sequence>
<dbReference type="InterPro" id="IPR036890">
    <property type="entry name" value="HATPase_C_sf"/>
</dbReference>
<evidence type="ECO:0000259" key="14">
    <source>
        <dbReference type="PROSITE" id="PS50109"/>
    </source>
</evidence>
<dbReference type="SUPFAM" id="SSF55874">
    <property type="entry name" value="ATPase domain of HSP90 chaperone/DNA topoisomerase II/histidine kinase"/>
    <property type="match status" value="1"/>
</dbReference>
<evidence type="ECO:0000256" key="8">
    <source>
        <dbReference type="ARBA" id="ARBA00022777"/>
    </source>
</evidence>
<dbReference type="EMBL" id="AHFL01000069">
    <property type="protein sequence ID" value="EOO60382.1"/>
    <property type="molecule type" value="Genomic_DNA"/>
</dbReference>
<protein>
    <recommendedName>
        <fullName evidence="3">histidine kinase</fullName>
        <ecNumber evidence="3">2.7.13.3</ecNumber>
    </recommendedName>
</protein>
<keyword evidence="7" id="KW-0547">Nucleotide-binding</keyword>
<dbReference type="InterPro" id="IPR004358">
    <property type="entry name" value="Sig_transdc_His_kin-like_C"/>
</dbReference>
<dbReference type="PANTHER" id="PTHR45453:SF2">
    <property type="entry name" value="HISTIDINE KINASE"/>
    <property type="match status" value="1"/>
</dbReference>
<evidence type="ECO:0000256" key="3">
    <source>
        <dbReference type="ARBA" id="ARBA00012438"/>
    </source>
</evidence>
<evidence type="ECO:0000256" key="9">
    <source>
        <dbReference type="ARBA" id="ARBA00022840"/>
    </source>
</evidence>
<dbReference type="FunFam" id="3.30.565.10:FF:000057">
    <property type="entry name" value="Sensor histidine kinase"/>
    <property type="match status" value="1"/>
</dbReference>
<evidence type="ECO:0000256" key="6">
    <source>
        <dbReference type="ARBA" id="ARBA00022692"/>
    </source>
</evidence>
<name>A0A9W5PY80_BACCE</name>
<dbReference type="Pfam" id="PF02518">
    <property type="entry name" value="HATPase_c"/>
    <property type="match status" value="1"/>
</dbReference>
<dbReference type="GO" id="GO:0005886">
    <property type="term" value="C:plasma membrane"/>
    <property type="evidence" value="ECO:0007669"/>
    <property type="project" value="UniProtKB-SubCell"/>
</dbReference>
<evidence type="ECO:0000256" key="10">
    <source>
        <dbReference type="ARBA" id="ARBA00022989"/>
    </source>
</evidence>
<dbReference type="RefSeq" id="WP_000688888.1">
    <property type="nucleotide sequence ID" value="NZ_KB976270.1"/>
</dbReference>
<evidence type="ECO:0000256" key="12">
    <source>
        <dbReference type="ARBA" id="ARBA00023136"/>
    </source>
</evidence>
<dbReference type="EC" id="2.7.13.3" evidence="3"/>
<keyword evidence="8" id="KW-0418">Kinase</keyword>
<dbReference type="GO" id="GO:0005524">
    <property type="term" value="F:ATP binding"/>
    <property type="evidence" value="ECO:0007669"/>
    <property type="project" value="UniProtKB-KW"/>
</dbReference>
<evidence type="ECO:0000256" key="5">
    <source>
        <dbReference type="ARBA" id="ARBA00022679"/>
    </source>
</evidence>
<dbReference type="GO" id="GO:0016036">
    <property type="term" value="P:cellular response to phosphate starvation"/>
    <property type="evidence" value="ECO:0007669"/>
    <property type="project" value="TreeGrafter"/>
</dbReference>
<reference evidence="15 16" key="1">
    <citation type="submission" date="2012-12" db="EMBL/GenBank/DDBJ databases">
        <title>The Genome Sequence of Bacillus cereus VD196.</title>
        <authorList>
            <consortium name="The Broad Institute Genome Sequencing Platform"/>
            <consortium name="The Broad Institute Genome Sequencing Center for Infectious Disease"/>
            <person name="Feldgarden M."/>
            <person name="Van der Auwera G.A."/>
            <person name="Mahillon J."/>
            <person name="Duprez V."/>
            <person name="Timmery S."/>
            <person name="Mattelet C."/>
            <person name="Dierick K."/>
            <person name="Sun M."/>
            <person name="Yu Z."/>
            <person name="Zhu L."/>
            <person name="Hu X."/>
            <person name="Shank E.B."/>
            <person name="Swiecicka I."/>
            <person name="Hansen B.M."/>
            <person name="Andrup L."/>
            <person name="Walker B."/>
            <person name="Young S.K."/>
            <person name="Zeng Q."/>
            <person name="Gargeya S."/>
            <person name="Fitzgerald M."/>
            <person name="Haas B."/>
            <person name="Abouelleil A."/>
            <person name="Alvarado L."/>
            <person name="Arachchi H.M."/>
            <person name="Berlin A.M."/>
            <person name="Chapman S.B."/>
            <person name="Dewar J."/>
            <person name="Goldberg J."/>
            <person name="Griggs A."/>
            <person name="Gujja S."/>
            <person name="Hansen M."/>
            <person name="Howarth C."/>
            <person name="Imamovic A."/>
            <person name="Larimer J."/>
            <person name="McCowan C."/>
            <person name="Murphy C."/>
            <person name="Neiman D."/>
            <person name="Pearson M."/>
            <person name="Priest M."/>
            <person name="Roberts A."/>
            <person name="Saif S."/>
            <person name="Shea T."/>
            <person name="Sisk P."/>
            <person name="Sykes S."/>
            <person name="Wortman J."/>
            <person name="Nusbaum C."/>
            <person name="Birren B."/>
        </authorList>
    </citation>
    <scope>NUCLEOTIDE SEQUENCE [LARGE SCALE GENOMIC DNA]</scope>
    <source>
        <strain evidence="15 16">VD196</strain>
    </source>
</reference>
<feature type="domain" description="Histidine kinase" evidence="14">
    <location>
        <begin position="120"/>
        <end position="327"/>
    </location>
</feature>
<feature type="transmembrane region" description="Helical" evidence="13">
    <location>
        <begin position="34"/>
        <end position="54"/>
    </location>
</feature>
<evidence type="ECO:0000256" key="13">
    <source>
        <dbReference type="SAM" id="Phobius"/>
    </source>
</evidence>
<dbReference type="PRINTS" id="PR00344">
    <property type="entry name" value="BCTRLSENSOR"/>
</dbReference>
<keyword evidence="11" id="KW-0902">Two-component regulatory system</keyword>
<keyword evidence="4" id="KW-1003">Cell membrane</keyword>
<comment type="caution">
    <text evidence="15">The sequence shown here is derived from an EMBL/GenBank/DDBJ whole genome shotgun (WGS) entry which is preliminary data.</text>
</comment>
<dbReference type="PANTHER" id="PTHR45453">
    <property type="entry name" value="PHOSPHATE REGULON SENSOR PROTEIN PHOR"/>
    <property type="match status" value="1"/>
</dbReference>
<keyword evidence="6 13" id="KW-0812">Transmembrane</keyword>
<evidence type="ECO:0000313" key="15">
    <source>
        <dbReference type="EMBL" id="EOO60382.1"/>
    </source>
</evidence>
<keyword evidence="9" id="KW-0067">ATP-binding</keyword>
<dbReference type="InterPro" id="IPR005467">
    <property type="entry name" value="His_kinase_dom"/>
</dbReference>
<keyword evidence="12 13" id="KW-0472">Membrane</keyword>
<proteinExistence type="predicted"/>
<organism evidence="15 16">
    <name type="scientific">Bacillus cereus VD196</name>
    <dbReference type="NCBI Taxonomy" id="1053243"/>
    <lineage>
        <taxon>Bacteria</taxon>
        <taxon>Bacillati</taxon>
        <taxon>Bacillota</taxon>
        <taxon>Bacilli</taxon>
        <taxon>Bacillales</taxon>
        <taxon>Bacillaceae</taxon>
        <taxon>Bacillus</taxon>
        <taxon>Bacillus cereus group</taxon>
    </lineage>
</organism>
<evidence type="ECO:0000256" key="1">
    <source>
        <dbReference type="ARBA" id="ARBA00000085"/>
    </source>
</evidence>
<comment type="subcellular location">
    <subcellularLocation>
        <location evidence="2">Cell membrane</location>
        <topology evidence="2">Multi-pass membrane protein</topology>
    </subcellularLocation>
</comment>